<dbReference type="Proteomes" id="UP000095281">
    <property type="component" value="Unplaced"/>
</dbReference>
<dbReference type="AlphaFoldDB" id="A0A1I8BFS1"/>
<sequence>MIKLIILSILYLNINLNLKCNGKLINVEIKIKDDWKEKREFIYLKNVEQKERFLLKNIENIQLTKKIVIEVANNEIVQNLLPKLEKQYLGSSDGNNSNGKKLALFIASNFNETQFKMNSIFANLLANSEQFYVVGIFRNIP</sequence>
<dbReference type="WBParaSite" id="MhA1_Contig222.frz3.gene15">
    <property type="protein sequence ID" value="MhA1_Contig222.frz3.gene15"/>
    <property type="gene ID" value="MhA1_Contig222.frz3.gene15"/>
</dbReference>
<protein>
    <submittedName>
        <fullName evidence="2">Uncharacterized protein</fullName>
    </submittedName>
</protein>
<proteinExistence type="predicted"/>
<evidence type="ECO:0000313" key="1">
    <source>
        <dbReference type="Proteomes" id="UP000095281"/>
    </source>
</evidence>
<keyword evidence="1" id="KW-1185">Reference proteome</keyword>
<name>A0A1I8BFS1_MELHA</name>
<reference evidence="2" key="1">
    <citation type="submission" date="2016-11" db="UniProtKB">
        <authorList>
            <consortium name="WormBaseParasite"/>
        </authorList>
    </citation>
    <scope>IDENTIFICATION</scope>
</reference>
<evidence type="ECO:0000313" key="2">
    <source>
        <dbReference type="WBParaSite" id="MhA1_Contig222.frz3.gene15"/>
    </source>
</evidence>
<accession>A0A1I8BFS1</accession>
<organism evidence="1 2">
    <name type="scientific">Meloidogyne hapla</name>
    <name type="common">Root-knot nematode worm</name>
    <dbReference type="NCBI Taxonomy" id="6305"/>
    <lineage>
        <taxon>Eukaryota</taxon>
        <taxon>Metazoa</taxon>
        <taxon>Ecdysozoa</taxon>
        <taxon>Nematoda</taxon>
        <taxon>Chromadorea</taxon>
        <taxon>Rhabditida</taxon>
        <taxon>Tylenchina</taxon>
        <taxon>Tylenchomorpha</taxon>
        <taxon>Tylenchoidea</taxon>
        <taxon>Meloidogynidae</taxon>
        <taxon>Meloidogyninae</taxon>
        <taxon>Meloidogyne</taxon>
    </lineage>
</organism>